<feature type="chain" id="PRO_5038720046" description="SH3b domain-containing protein" evidence="1">
    <location>
        <begin position="24"/>
        <end position="134"/>
    </location>
</feature>
<dbReference type="AlphaFoldDB" id="A0A1Q4VDJ0"/>
<keyword evidence="3" id="KW-1185">Reference proteome</keyword>
<dbReference type="RefSeq" id="WP_073783638.1">
    <property type="nucleotide sequence ID" value="NZ_JAPEPH010000001.1"/>
</dbReference>
<dbReference type="EMBL" id="LFBV01000001">
    <property type="protein sequence ID" value="OKH95913.1"/>
    <property type="molecule type" value="Genomic_DNA"/>
</dbReference>
<dbReference type="Gene3D" id="2.30.30.40">
    <property type="entry name" value="SH3 Domains"/>
    <property type="match status" value="1"/>
</dbReference>
<comment type="caution">
    <text evidence="2">The sequence shown here is derived from an EMBL/GenBank/DDBJ whole genome shotgun (WGS) entry which is preliminary data.</text>
</comment>
<dbReference type="STRING" id="1048205.AB852_04110"/>
<keyword evidence="1" id="KW-0732">Signal</keyword>
<organism evidence="2 3">
    <name type="scientific">Streptomyces uncialis</name>
    <dbReference type="NCBI Taxonomy" id="1048205"/>
    <lineage>
        <taxon>Bacteria</taxon>
        <taxon>Bacillati</taxon>
        <taxon>Actinomycetota</taxon>
        <taxon>Actinomycetes</taxon>
        <taxon>Kitasatosporales</taxon>
        <taxon>Streptomycetaceae</taxon>
        <taxon>Streptomyces</taxon>
    </lineage>
</organism>
<accession>A0A1Q4VDJ0</accession>
<proteinExistence type="predicted"/>
<feature type="signal peptide" evidence="1">
    <location>
        <begin position="1"/>
        <end position="23"/>
    </location>
</feature>
<evidence type="ECO:0000313" key="2">
    <source>
        <dbReference type="EMBL" id="OKH95913.1"/>
    </source>
</evidence>
<sequence>MRKLLGTAVVGVALMGTALTGGAAVAGGVDTARSAPVTVAEAGSAPAGPVAAAASCSKTLGPIKAKESVKFRKSAKLNATALGVWGKGQKGEVCNDGKASRGQSYRLCGKSSDKWYYGRTDRVTGWVPAACINW</sequence>
<evidence type="ECO:0000256" key="1">
    <source>
        <dbReference type="SAM" id="SignalP"/>
    </source>
</evidence>
<evidence type="ECO:0000313" key="3">
    <source>
        <dbReference type="Proteomes" id="UP000186455"/>
    </source>
</evidence>
<gene>
    <name evidence="2" type="ORF">AB852_04110</name>
</gene>
<dbReference type="InterPro" id="IPR036028">
    <property type="entry name" value="SH3-like_dom_sf"/>
</dbReference>
<dbReference type="Proteomes" id="UP000186455">
    <property type="component" value="Unassembled WGS sequence"/>
</dbReference>
<protein>
    <recommendedName>
        <fullName evidence="4">SH3b domain-containing protein</fullName>
    </recommendedName>
</protein>
<name>A0A1Q4VDJ0_9ACTN</name>
<reference evidence="2 3" key="1">
    <citation type="submission" date="2015-06" db="EMBL/GenBank/DDBJ databases">
        <title>Cloning and characterization of the uncialamcin biosynthetic gene cluster.</title>
        <authorList>
            <person name="Yan X."/>
            <person name="Huang T."/>
            <person name="Ge H."/>
            <person name="Shen B."/>
        </authorList>
    </citation>
    <scope>NUCLEOTIDE SEQUENCE [LARGE SCALE GENOMIC DNA]</scope>
    <source>
        <strain evidence="2 3">DCA2648</strain>
    </source>
</reference>
<evidence type="ECO:0008006" key="4">
    <source>
        <dbReference type="Google" id="ProtNLM"/>
    </source>
</evidence>
<dbReference type="SUPFAM" id="SSF50044">
    <property type="entry name" value="SH3-domain"/>
    <property type="match status" value="1"/>
</dbReference>